<organism evidence="2 3">
    <name type="scientific">Diplogelasinospora grovesii</name>
    <dbReference type="NCBI Taxonomy" id="303347"/>
    <lineage>
        <taxon>Eukaryota</taxon>
        <taxon>Fungi</taxon>
        <taxon>Dikarya</taxon>
        <taxon>Ascomycota</taxon>
        <taxon>Pezizomycotina</taxon>
        <taxon>Sordariomycetes</taxon>
        <taxon>Sordariomycetidae</taxon>
        <taxon>Sordariales</taxon>
        <taxon>Diplogelasinosporaceae</taxon>
        <taxon>Diplogelasinospora</taxon>
    </lineage>
</organism>
<keyword evidence="3" id="KW-1185">Reference proteome</keyword>
<sequence>MPAARKRPAAVLDAPAPAAKRRAPGRPRNEPVAPARKAGARKAVATLARKAVATPTPRATTKKPARASKSAPSGETSDEAAPAWIPPKVKRSAKEKAIGFPGAVVPDALKRALDNPSFKREEKVLRLGPNGPPVRDELGYRLSYDALKKSRTRRAPRDMTKFMAMLDEDERIARRKRELMGQPDNKDMPEAVWTDRVARDLDIPFHCVELPEFEEWYRRGFRLQPGELIERPSKEERLRLDVLMTGCVFRSKV</sequence>
<gene>
    <name evidence="2" type="ORF">QBC46DRAFT_57241</name>
</gene>
<feature type="compositionally biased region" description="Low complexity" evidence="1">
    <location>
        <begin position="48"/>
        <end position="59"/>
    </location>
</feature>
<feature type="region of interest" description="Disordered" evidence="1">
    <location>
        <begin position="1"/>
        <end position="88"/>
    </location>
</feature>
<comment type="caution">
    <text evidence="2">The sequence shown here is derived from an EMBL/GenBank/DDBJ whole genome shotgun (WGS) entry which is preliminary data.</text>
</comment>
<evidence type="ECO:0000256" key="1">
    <source>
        <dbReference type="SAM" id="MobiDB-lite"/>
    </source>
</evidence>
<accession>A0AAN6S7N8</accession>
<feature type="compositionally biased region" description="Low complexity" evidence="1">
    <location>
        <begin position="9"/>
        <end position="18"/>
    </location>
</feature>
<proteinExistence type="predicted"/>
<evidence type="ECO:0000313" key="3">
    <source>
        <dbReference type="Proteomes" id="UP001303473"/>
    </source>
</evidence>
<dbReference type="Proteomes" id="UP001303473">
    <property type="component" value="Unassembled WGS sequence"/>
</dbReference>
<dbReference type="AlphaFoldDB" id="A0AAN6S7N8"/>
<dbReference type="EMBL" id="MU853770">
    <property type="protein sequence ID" value="KAK3942846.1"/>
    <property type="molecule type" value="Genomic_DNA"/>
</dbReference>
<reference evidence="3" key="1">
    <citation type="journal article" date="2023" name="Mol. Phylogenet. Evol.">
        <title>Genome-scale phylogeny and comparative genomics of the fungal order Sordariales.</title>
        <authorList>
            <person name="Hensen N."/>
            <person name="Bonometti L."/>
            <person name="Westerberg I."/>
            <person name="Brannstrom I.O."/>
            <person name="Guillou S."/>
            <person name="Cros-Aarteil S."/>
            <person name="Calhoun S."/>
            <person name="Haridas S."/>
            <person name="Kuo A."/>
            <person name="Mondo S."/>
            <person name="Pangilinan J."/>
            <person name="Riley R."/>
            <person name="LaButti K."/>
            <person name="Andreopoulos B."/>
            <person name="Lipzen A."/>
            <person name="Chen C."/>
            <person name="Yan M."/>
            <person name="Daum C."/>
            <person name="Ng V."/>
            <person name="Clum A."/>
            <person name="Steindorff A."/>
            <person name="Ohm R.A."/>
            <person name="Martin F."/>
            <person name="Silar P."/>
            <person name="Natvig D.O."/>
            <person name="Lalanne C."/>
            <person name="Gautier V."/>
            <person name="Ament-Velasquez S.L."/>
            <person name="Kruys A."/>
            <person name="Hutchinson M.I."/>
            <person name="Powell A.J."/>
            <person name="Barry K."/>
            <person name="Miller A.N."/>
            <person name="Grigoriev I.V."/>
            <person name="Debuchy R."/>
            <person name="Gladieux P."/>
            <person name="Hiltunen Thoren M."/>
            <person name="Johannesson H."/>
        </authorList>
    </citation>
    <scope>NUCLEOTIDE SEQUENCE [LARGE SCALE GENOMIC DNA]</scope>
    <source>
        <strain evidence="3">CBS 340.73</strain>
    </source>
</reference>
<name>A0AAN6S7N8_9PEZI</name>
<protein>
    <submittedName>
        <fullName evidence="2">Uncharacterized protein</fullName>
    </submittedName>
</protein>
<evidence type="ECO:0000313" key="2">
    <source>
        <dbReference type="EMBL" id="KAK3942846.1"/>
    </source>
</evidence>